<evidence type="ECO:0000313" key="2">
    <source>
        <dbReference type="EMBL" id="UNM12170.1"/>
    </source>
</evidence>
<evidence type="ECO:0008006" key="4">
    <source>
        <dbReference type="Google" id="ProtNLM"/>
    </source>
</evidence>
<dbReference type="Proteomes" id="UP000828924">
    <property type="component" value="Chromosome"/>
</dbReference>
<protein>
    <recommendedName>
        <fullName evidence="4">Secreted protein</fullName>
    </recommendedName>
</protein>
<keyword evidence="1" id="KW-0732">Signal</keyword>
<evidence type="ECO:0000256" key="1">
    <source>
        <dbReference type="SAM" id="SignalP"/>
    </source>
</evidence>
<feature type="chain" id="PRO_5047468822" description="Secreted protein" evidence="1">
    <location>
        <begin position="25"/>
        <end position="63"/>
    </location>
</feature>
<proteinExistence type="predicted"/>
<feature type="signal peptide" evidence="1">
    <location>
        <begin position="1"/>
        <end position="24"/>
    </location>
</feature>
<sequence length="63" mass="6239">MGRLDACAALALGLVILPVAPAQAGRTKPDRAITCDTEALKDAIDAANAAGGGTIRQGQPPQG</sequence>
<accession>A0ABY3WNL5</accession>
<organism evidence="2 3">
    <name type="scientific">Streptomyces formicae</name>
    <dbReference type="NCBI Taxonomy" id="1616117"/>
    <lineage>
        <taxon>Bacteria</taxon>
        <taxon>Bacillati</taxon>
        <taxon>Actinomycetota</taxon>
        <taxon>Actinomycetes</taxon>
        <taxon>Kitasatosporales</taxon>
        <taxon>Streptomycetaceae</taxon>
        <taxon>Streptomyces</taxon>
    </lineage>
</organism>
<name>A0ABY3WNL5_9ACTN</name>
<gene>
    <name evidence="2" type="ORF">J4032_12035</name>
</gene>
<dbReference type="EMBL" id="CP071872">
    <property type="protein sequence ID" value="UNM12170.1"/>
    <property type="molecule type" value="Genomic_DNA"/>
</dbReference>
<keyword evidence="3" id="KW-1185">Reference proteome</keyword>
<evidence type="ECO:0000313" key="3">
    <source>
        <dbReference type="Proteomes" id="UP000828924"/>
    </source>
</evidence>
<dbReference type="RefSeq" id="WP_242330769.1">
    <property type="nucleotide sequence ID" value="NZ_CP071872.1"/>
</dbReference>
<reference evidence="2 3" key="1">
    <citation type="submission" date="2021-03" db="EMBL/GenBank/DDBJ databases">
        <title>Complete genome of Streptomyces formicae strain 1H-GS9 (DSM 100524).</title>
        <authorList>
            <person name="Atanasov K.E."/>
            <person name="Altabella T."/>
            <person name="Ferrer A."/>
        </authorList>
    </citation>
    <scope>NUCLEOTIDE SEQUENCE [LARGE SCALE GENOMIC DNA]</scope>
    <source>
        <strain evidence="2 3">1H-GS9</strain>
    </source>
</reference>